<name>A0A066V0Y7_9VIBR</name>
<dbReference type="AlphaFoldDB" id="A0A066V0Y7"/>
<keyword evidence="7" id="KW-1185">Reference proteome</keyword>
<protein>
    <recommendedName>
        <fullName evidence="8">Isoprenylcysteine carboxylmethyltransferase family protein</fullName>
    </recommendedName>
</protein>
<keyword evidence="3 5" id="KW-1133">Transmembrane helix</keyword>
<dbReference type="GO" id="GO:0016740">
    <property type="term" value="F:transferase activity"/>
    <property type="evidence" value="ECO:0007669"/>
    <property type="project" value="UniProtKB-ARBA"/>
</dbReference>
<evidence type="ECO:0000313" key="6">
    <source>
        <dbReference type="EMBL" id="KDN30208.1"/>
    </source>
</evidence>
<dbReference type="PANTHER" id="PTHR12714:SF24">
    <property type="entry name" value="SLR1182 PROTEIN"/>
    <property type="match status" value="1"/>
</dbReference>
<evidence type="ECO:0008006" key="8">
    <source>
        <dbReference type="Google" id="ProtNLM"/>
    </source>
</evidence>
<reference evidence="6 7" key="1">
    <citation type="submission" date="2014-02" db="EMBL/GenBank/DDBJ databases">
        <title>Vibrio fortis Dalian14 Genome Sequencing.</title>
        <authorList>
            <person name="Wang Y."/>
            <person name="Song L."/>
            <person name="Liu G."/>
            <person name="Ding J."/>
        </authorList>
    </citation>
    <scope>NUCLEOTIDE SEQUENCE [LARGE SCALE GENOMIC DNA]</scope>
    <source>
        <strain evidence="6 7">Dalian14</strain>
    </source>
</reference>
<feature type="transmembrane region" description="Helical" evidence="5">
    <location>
        <begin position="93"/>
        <end position="121"/>
    </location>
</feature>
<proteinExistence type="predicted"/>
<organism evidence="6 7">
    <name type="scientific">Vibrio fortis</name>
    <dbReference type="NCBI Taxonomy" id="212667"/>
    <lineage>
        <taxon>Bacteria</taxon>
        <taxon>Pseudomonadati</taxon>
        <taxon>Pseudomonadota</taxon>
        <taxon>Gammaproteobacteria</taxon>
        <taxon>Vibrionales</taxon>
        <taxon>Vibrionaceae</taxon>
        <taxon>Vibrio</taxon>
    </lineage>
</organism>
<evidence type="ECO:0000256" key="5">
    <source>
        <dbReference type="SAM" id="Phobius"/>
    </source>
</evidence>
<evidence type="ECO:0000256" key="1">
    <source>
        <dbReference type="ARBA" id="ARBA00004127"/>
    </source>
</evidence>
<dbReference type="PANTHER" id="PTHR12714">
    <property type="entry name" value="PROTEIN-S ISOPRENYLCYSTEINE O-METHYLTRANSFERASE"/>
    <property type="match status" value="1"/>
</dbReference>
<evidence type="ECO:0000256" key="3">
    <source>
        <dbReference type="ARBA" id="ARBA00022989"/>
    </source>
</evidence>
<dbReference type="Pfam" id="PF04191">
    <property type="entry name" value="PEMT"/>
    <property type="match status" value="1"/>
</dbReference>
<evidence type="ECO:0000256" key="2">
    <source>
        <dbReference type="ARBA" id="ARBA00022692"/>
    </source>
</evidence>
<feature type="transmembrane region" description="Helical" evidence="5">
    <location>
        <begin position="37"/>
        <end position="58"/>
    </location>
</feature>
<keyword evidence="2 5" id="KW-0812">Transmembrane</keyword>
<dbReference type="Proteomes" id="UP000027219">
    <property type="component" value="Unassembled WGS sequence"/>
</dbReference>
<evidence type="ECO:0000256" key="4">
    <source>
        <dbReference type="ARBA" id="ARBA00023136"/>
    </source>
</evidence>
<dbReference type="GO" id="GO:0012505">
    <property type="term" value="C:endomembrane system"/>
    <property type="evidence" value="ECO:0007669"/>
    <property type="project" value="UniProtKB-SubCell"/>
</dbReference>
<comment type="caution">
    <text evidence="6">The sequence shown here is derived from an EMBL/GenBank/DDBJ whole genome shotgun (WGS) entry which is preliminary data.</text>
</comment>
<evidence type="ECO:0000313" key="7">
    <source>
        <dbReference type="Proteomes" id="UP000027219"/>
    </source>
</evidence>
<accession>A0A066V0Y7</accession>
<sequence length="153" mass="17646">MKFLELKVPPLALFVVILLLSYWLANSFTLVSFSLPYHQLILLLGILVSGVIGLSAVWEFKKRKTTVNPIKVDSASLVVDSGIFGYSRNPMYLALFILLFCFGYYLQNLLSLSLSFLFVIYMNRFQILPEEQALESLFGAEYVDYKQKVRRWI</sequence>
<dbReference type="Gene3D" id="1.20.120.1630">
    <property type="match status" value="1"/>
</dbReference>
<dbReference type="STRING" id="212667.VFDL14_05625"/>
<keyword evidence="4 5" id="KW-0472">Membrane</keyword>
<dbReference type="EMBL" id="JFFR01000002">
    <property type="protein sequence ID" value="KDN30208.1"/>
    <property type="molecule type" value="Genomic_DNA"/>
</dbReference>
<dbReference type="OrthoDB" id="9811969at2"/>
<dbReference type="InterPro" id="IPR007318">
    <property type="entry name" value="Phopholipid_MeTrfase"/>
</dbReference>
<gene>
    <name evidence="6" type="ORF">VFDL14_05625</name>
</gene>
<dbReference type="RefSeq" id="WP_032549222.1">
    <property type="nucleotide sequence ID" value="NZ_JFFR01000002.1"/>
</dbReference>
<comment type="subcellular location">
    <subcellularLocation>
        <location evidence="1">Endomembrane system</location>
        <topology evidence="1">Multi-pass membrane protein</topology>
    </subcellularLocation>
</comment>